<dbReference type="WBParaSite" id="scaffold3728_cov173.g7035">
    <property type="protein sequence ID" value="scaffold3728_cov173.g7035"/>
    <property type="gene ID" value="scaffold3728_cov173.g7035"/>
</dbReference>
<dbReference type="InterPro" id="IPR029071">
    <property type="entry name" value="Ubiquitin-like_domsf"/>
</dbReference>
<dbReference type="Proteomes" id="UP000887561">
    <property type="component" value="Unplaced"/>
</dbReference>
<proteinExistence type="predicted"/>
<protein>
    <submittedName>
        <fullName evidence="2">Uncharacterized protein</fullName>
    </submittedName>
</protein>
<dbReference type="AlphaFoldDB" id="A0A915ME71"/>
<sequence length="200" mass="23420">MVKSMNWTENKFEKRRAEIEKIKRKYPDRIPVIVEKDHHEEDLILYLTYSDENFFGEDGELEVDSTDGESARKLLEEGRPKIKRTPLPGARKLLEEGRPKIKRTPLPVLPNPALISTGNQGQCTQVRVETNTGEQEKEKQIAPKICRCRENFDNHMPEDCMKKRLKFAEKNEDGVFRLRAFWRGLTEYSLSHNEPLAHMR</sequence>
<dbReference type="Gene3D" id="3.10.20.90">
    <property type="entry name" value="Phosphatidylinositol 3-kinase Catalytic Subunit, Chain A, domain 1"/>
    <property type="match status" value="1"/>
</dbReference>
<dbReference type="SUPFAM" id="SSF54236">
    <property type="entry name" value="Ubiquitin-like"/>
    <property type="match status" value="1"/>
</dbReference>
<name>A0A915ME71_MELJA</name>
<evidence type="ECO:0000313" key="1">
    <source>
        <dbReference type="Proteomes" id="UP000887561"/>
    </source>
</evidence>
<reference evidence="2" key="1">
    <citation type="submission" date="2022-11" db="UniProtKB">
        <authorList>
            <consortium name="WormBaseParasite"/>
        </authorList>
    </citation>
    <scope>IDENTIFICATION</scope>
</reference>
<organism evidence="1 2">
    <name type="scientific">Meloidogyne javanica</name>
    <name type="common">Root-knot nematode worm</name>
    <dbReference type="NCBI Taxonomy" id="6303"/>
    <lineage>
        <taxon>Eukaryota</taxon>
        <taxon>Metazoa</taxon>
        <taxon>Ecdysozoa</taxon>
        <taxon>Nematoda</taxon>
        <taxon>Chromadorea</taxon>
        <taxon>Rhabditida</taxon>
        <taxon>Tylenchina</taxon>
        <taxon>Tylenchomorpha</taxon>
        <taxon>Tylenchoidea</taxon>
        <taxon>Meloidogynidae</taxon>
        <taxon>Meloidogyninae</taxon>
        <taxon>Meloidogyne</taxon>
        <taxon>Meloidogyne incognita group</taxon>
    </lineage>
</organism>
<keyword evidence="1" id="KW-1185">Reference proteome</keyword>
<accession>A0A915ME71</accession>
<evidence type="ECO:0000313" key="2">
    <source>
        <dbReference type="WBParaSite" id="scaffold3728_cov173.g7035"/>
    </source>
</evidence>